<evidence type="ECO:0000313" key="2">
    <source>
        <dbReference type="Proteomes" id="UP000000305"/>
    </source>
</evidence>
<dbReference type="KEGG" id="dpx:DAPPUDRAFT_333362"/>
<accession>E9HSM5</accession>
<evidence type="ECO:0000313" key="1">
    <source>
        <dbReference type="EMBL" id="EFX65261.1"/>
    </source>
</evidence>
<dbReference type="HOGENOM" id="CLU_086467_0_0_1"/>
<name>E9HSM5_DAPPU</name>
<organism evidence="1 2">
    <name type="scientific">Daphnia pulex</name>
    <name type="common">Water flea</name>
    <dbReference type="NCBI Taxonomy" id="6669"/>
    <lineage>
        <taxon>Eukaryota</taxon>
        <taxon>Metazoa</taxon>
        <taxon>Ecdysozoa</taxon>
        <taxon>Arthropoda</taxon>
        <taxon>Crustacea</taxon>
        <taxon>Branchiopoda</taxon>
        <taxon>Diplostraca</taxon>
        <taxon>Cladocera</taxon>
        <taxon>Anomopoda</taxon>
        <taxon>Daphniidae</taxon>
        <taxon>Daphnia</taxon>
    </lineage>
</organism>
<gene>
    <name evidence="1" type="ORF">DAPPUDRAFT_333362</name>
</gene>
<reference evidence="1 2" key="1">
    <citation type="journal article" date="2011" name="Science">
        <title>The ecoresponsive genome of Daphnia pulex.</title>
        <authorList>
            <person name="Colbourne J.K."/>
            <person name="Pfrender M.E."/>
            <person name="Gilbert D."/>
            <person name="Thomas W.K."/>
            <person name="Tucker A."/>
            <person name="Oakley T.H."/>
            <person name="Tokishita S."/>
            <person name="Aerts A."/>
            <person name="Arnold G.J."/>
            <person name="Basu M.K."/>
            <person name="Bauer D.J."/>
            <person name="Caceres C.E."/>
            <person name="Carmel L."/>
            <person name="Casola C."/>
            <person name="Choi J.H."/>
            <person name="Detter J.C."/>
            <person name="Dong Q."/>
            <person name="Dusheyko S."/>
            <person name="Eads B.D."/>
            <person name="Frohlich T."/>
            <person name="Geiler-Samerotte K.A."/>
            <person name="Gerlach D."/>
            <person name="Hatcher P."/>
            <person name="Jogdeo S."/>
            <person name="Krijgsveld J."/>
            <person name="Kriventseva E.V."/>
            <person name="Kultz D."/>
            <person name="Laforsch C."/>
            <person name="Lindquist E."/>
            <person name="Lopez J."/>
            <person name="Manak J.R."/>
            <person name="Muller J."/>
            <person name="Pangilinan J."/>
            <person name="Patwardhan R.P."/>
            <person name="Pitluck S."/>
            <person name="Pritham E.J."/>
            <person name="Rechtsteiner A."/>
            <person name="Rho M."/>
            <person name="Rogozin I.B."/>
            <person name="Sakarya O."/>
            <person name="Salamov A."/>
            <person name="Schaack S."/>
            <person name="Shapiro H."/>
            <person name="Shiga Y."/>
            <person name="Skalitzky C."/>
            <person name="Smith Z."/>
            <person name="Souvorov A."/>
            <person name="Sung W."/>
            <person name="Tang Z."/>
            <person name="Tsuchiya D."/>
            <person name="Tu H."/>
            <person name="Vos H."/>
            <person name="Wang M."/>
            <person name="Wolf Y.I."/>
            <person name="Yamagata H."/>
            <person name="Yamada T."/>
            <person name="Ye Y."/>
            <person name="Shaw J.R."/>
            <person name="Andrews J."/>
            <person name="Crease T.J."/>
            <person name="Tang H."/>
            <person name="Lucas S.M."/>
            <person name="Robertson H.M."/>
            <person name="Bork P."/>
            <person name="Koonin E.V."/>
            <person name="Zdobnov E.M."/>
            <person name="Grigoriev I.V."/>
            <person name="Lynch M."/>
            <person name="Boore J.L."/>
        </authorList>
    </citation>
    <scope>NUCLEOTIDE SEQUENCE [LARGE SCALE GENOMIC DNA]</scope>
</reference>
<proteinExistence type="predicted"/>
<dbReference type="PhylomeDB" id="E9HSM5"/>
<sequence>MAQPSIEDDPIANANDVVQKEIKEILIKRIPFAQSNNLDDMVVLLNVERDQLGILEPSLLLQNVEADWNLQIVPARIIDQVFNEEDDAVERIRMLAAGGDIHAQHLINRFDNPEDDGMSIDSSNDSRLQEKMSFEEEMDMITVDVAGNKWMRIDPHRIFKLLQNAKRSLDYCVQESRLENASFLRVKMFRKIIDIKAKRAKVVLDHIQDGRDNALIEMDKIIKHFGNESMSVMITEQFKLTMLASERAQRFHDQLIDFGKSALHIQKSFHGQKIN</sequence>
<dbReference type="EMBL" id="GL732754">
    <property type="protein sequence ID" value="EFX65261.1"/>
    <property type="molecule type" value="Genomic_DNA"/>
</dbReference>
<protein>
    <submittedName>
        <fullName evidence="1">Uncharacterized protein</fullName>
    </submittedName>
</protein>
<keyword evidence="2" id="KW-1185">Reference proteome</keyword>
<dbReference type="AlphaFoldDB" id="E9HSM5"/>
<dbReference type="Proteomes" id="UP000000305">
    <property type="component" value="Unassembled WGS sequence"/>
</dbReference>
<dbReference type="InParanoid" id="E9HSM5"/>